<keyword evidence="4" id="KW-1185">Reference proteome</keyword>
<dbReference type="RefSeq" id="WP_089306776.1">
    <property type="nucleotide sequence ID" value="NZ_FZOO01000009.1"/>
</dbReference>
<dbReference type="EMBL" id="FZOO01000009">
    <property type="protein sequence ID" value="SNS85158.1"/>
    <property type="molecule type" value="Genomic_DNA"/>
</dbReference>
<evidence type="ECO:0000313" key="3">
    <source>
        <dbReference type="EMBL" id="SNS85158.1"/>
    </source>
</evidence>
<protein>
    <submittedName>
        <fullName evidence="3">Uncharacterized protein</fullName>
    </submittedName>
</protein>
<proteinExistence type="predicted"/>
<sequence length="167" mass="16272">MTAPRTDGPGEPPRTPSVSTAPPAAPRRWWSAVPHHLGRARTSTVVLALLFVGLYVLYLYVRPPDPAAGTVPADGTSVETPAQVVPVVPTESAAPTTSAPTTTAPRSTAAPPATSPGATAGTAGTAGTEPPGTAEPAPTTAPDGPTTAAPTTAAPTTAATATGAPGT</sequence>
<accession>A0A239HVK5</accession>
<gene>
    <name evidence="3" type="ORF">SAMN06893096_10958</name>
</gene>
<feature type="region of interest" description="Disordered" evidence="1">
    <location>
        <begin position="1"/>
        <end position="25"/>
    </location>
</feature>
<feature type="transmembrane region" description="Helical" evidence="2">
    <location>
        <begin position="44"/>
        <end position="61"/>
    </location>
</feature>
<keyword evidence="2" id="KW-0472">Membrane</keyword>
<name>A0A239HVK5_9ACTN</name>
<evidence type="ECO:0000256" key="2">
    <source>
        <dbReference type="SAM" id="Phobius"/>
    </source>
</evidence>
<reference evidence="4" key="1">
    <citation type="submission" date="2017-06" db="EMBL/GenBank/DDBJ databases">
        <authorList>
            <person name="Varghese N."/>
            <person name="Submissions S."/>
        </authorList>
    </citation>
    <scope>NUCLEOTIDE SEQUENCE [LARGE SCALE GENOMIC DNA]</scope>
    <source>
        <strain evidence="4">DSM 46839</strain>
    </source>
</reference>
<feature type="region of interest" description="Disordered" evidence="1">
    <location>
        <begin position="82"/>
        <end position="167"/>
    </location>
</feature>
<evidence type="ECO:0000256" key="1">
    <source>
        <dbReference type="SAM" id="MobiDB-lite"/>
    </source>
</evidence>
<keyword evidence="2" id="KW-0812">Transmembrane</keyword>
<organism evidence="3 4">
    <name type="scientific">Geodermatophilus pulveris</name>
    <dbReference type="NCBI Taxonomy" id="1564159"/>
    <lineage>
        <taxon>Bacteria</taxon>
        <taxon>Bacillati</taxon>
        <taxon>Actinomycetota</taxon>
        <taxon>Actinomycetes</taxon>
        <taxon>Geodermatophilales</taxon>
        <taxon>Geodermatophilaceae</taxon>
        <taxon>Geodermatophilus</taxon>
    </lineage>
</organism>
<keyword evidence="2" id="KW-1133">Transmembrane helix</keyword>
<evidence type="ECO:0000313" key="4">
    <source>
        <dbReference type="Proteomes" id="UP000198373"/>
    </source>
</evidence>
<dbReference type="Proteomes" id="UP000198373">
    <property type="component" value="Unassembled WGS sequence"/>
</dbReference>
<dbReference type="AlphaFoldDB" id="A0A239HVK5"/>
<feature type="compositionally biased region" description="Low complexity" evidence="1">
    <location>
        <begin position="89"/>
        <end position="167"/>
    </location>
</feature>